<dbReference type="AlphaFoldDB" id="A0A8J5CPL6"/>
<name>A0A8J5CPL6_CHIOP</name>
<gene>
    <name evidence="1" type="ORF">GWK47_012017</name>
</gene>
<accession>A0A8J5CPL6</accession>
<keyword evidence="2" id="KW-1185">Reference proteome</keyword>
<reference evidence="1" key="1">
    <citation type="submission" date="2020-07" db="EMBL/GenBank/DDBJ databases">
        <title>The High-quality genome of the commercially important snow crab, Chionoecetes opilio.</title>
        <authorList>
            <person name="Jeong J.-H."/>
            <person name="Ryu S."/>
        </authorList>
    </citation>
    <scope>NUCLEOTIDE SEQUENCE</scope>
    <source>
        <strain evidence="1">MADBK_172401_WGS</strain>
        <tissue evidence="1">Digestive gland</tissue>
    </source>
</reference>
<protein>
    <submittedName>
        <fullName evidence="1">Uncharacterized protein</fullName>
    </submittedName>
</protein>
<proteinExistence type="predicted"/>
<comment type="caution">
    <text evidence="1">The sequence shown here is derived from an EMBL/GenBank/DDBJ whole genome shotgun (WGS) entry which is preliminary data.</text>
</comment>
<dbReference type="EMBL" id="JACEEZ010019722">
    <property type="protein sequence ID" value="KAG0715397.1"/>
    <property type="molecule type" value="Genomic_DNA"/>
</dbReference>
<evidence type="ECO:0000313" key="1">
    <source>
        <dbReference type="EMBL" id="KAG0715397.1"/>
    </source>
</evidence>
<dbReference type="Proteomes" id="UP000770661">
    <property type="component" value="Unassembled WGS sequence"/>
</dbReference>
<organism evidence="1 2">
    <name type="scientific">Chionoecetes opilio</name>
    <name type="common">Atlantic snow crab</name>
    <name type="synonym">Cancer opilio</name>
    <dbReference type="NCBI Taxonomy" id="41210"/>
    <lineage>
        <taxon>Eukaryota</taxon>
        <taxon>Metazoa</taxon>
        <taxon>Ecdysozoa</taxon>
        <taxon>Arthropoda</taxon>
        <taxon>Crustacea</taxon>
        <taxon>Multicrustacea</taxon>
        <taxon>Malacostraca</taxon>
        <taxon>Eumalacostraca</taxon>
        <taxon>Eucarida</taxon>
        <taxon>Decapoda</taxon>
        <taxon>Pleocyemata</taxon>
        <taxon>Brachyura</taxon>
        <taxon>Eubrachyura</taxon>
        <taxon>Majoidea</taxon>
        <taxon>Majidae</taxon>
        <taxon>Chionoecetes</taxon>
    </lineage>
</organism>
<sequence length="177" mass="19050">MRPAASPSPEVFGTWQAVRAATTVYSTARGSPAAAPPVTTRSFCLLHTLTAESTFLSGGCEVSRPISTALWARVAARGSKCRAHHSVTEGQPGPVLMCASYNLEEEEAQVCPEYRDDLCAVRSDDLDKTLLSRPTVGPSYARLARVLGMHETCADTNDLADDDLMELLGLTPHQCRD</sequence>
<evidence type="ECO:0000313" key="2">
    <source>
        <dbReference type="Proteomes" id="UP000770661"/>
    </source>
</evidence>